<dbReference type="GO" id="GO:0006310">
    <property type="term" value="P:DNA recombination"/>
    <property type="evidence" value="ECO:0007669"/>
    <property type="project" value="InterPro"/>
</dbReference>
<dbReference type="PANTHER" id="PTHR45997">
    <property type="entry name" value="DNA LIGASE 4"/>
    <property type="match status" value="1"/>
</dbReference>
<dbReference type="Proteomes" id="UP000694843">
    <property type="component" value="Unplaced"/>
</dbReference>
<dbReference type="KEGG" id="hazt:125179050"/>
<keyword evidence="1" id="KW-0436">Ligase</keyword>
<protein>
    <submittedName>
        <fullName evidence="4">DNA ligase 4-like</fullName>
    </submittedName>
</protein>
<name>A0A979FUK8_HYAAZ</name>
<dbReference type="OrthoDB" id="151490at2759"/>
<dbReference type="GeneID" id="125179050"/>
<dbReference type="GO" id="GO:0003910">
    <property type="term" value="F:DNA ligase (ATP) activity"/>
    <property type="evidence" value="ECO:0007669"/>
    <property type="project" value="InterPro"/>
</dbReference>
<dbReference type="Pfam" id="PF04679">
    <property type="entry name" value="DNA_ligase_A_C"/>
    <property type="match status" value="1"/>
</dbReference>
<organism evidence="3 4">
    <name type="scientific">Hyalella azteca</name>
    <name type="common">Amphipod</name>
    <dbReference type="NCBI Taxonomy" id="294128"/>
    <lineage>
        <taxon>Eukaryota</taxon>
        <taxon>Metazoa</taxon>
        <taxon>Ecdysozoa</taxon>
        <taxon>Arthropoda</taxon>
        <taxon>Crustacea</taxon>
        <taxon>Multicrustacea</taxon>
        <taxon>Malacostraca</taxon>
        <taxon>Eumalacostraca</taxon>
        <taxon>Peracarida</taxon>
        <taxon>Amphipoda</taxon>
        <taxon>Senticaudata</taxon>
        <taxon>Talitrida</taxon>
        <taxon>Talitroidea</taxon>
        <taxon>Hyalellidae</taxon>
        <taxon>Hyalella</taxon>
    </lineage>
</organism>
<dbReference type="Pfam" id="PF01068">
    <property type="entry name" value="DNA_ligase_A_M"/>
    <property type="match status" value="1"/>
</dbReference>
<dbReference type="InterPro" id="IPR012340">
    <property type="entry name" value="NA-bd_OB-fold"/>
</dbReference>
<feature type="domain" description="ATP-dependent DNA ligase family profile" evidence="2">
    <location>
        <begin position="1"/>
        <end position="42"/>
    </location>
</feature>
<dbReference type="InterPro" id="IPR016059">
    <property type="entry name" value="DNA_ligase_ATP-dep_CS"/>
</dbReference>
<evidence type="ECO:0000313" key="3">
    <source>
        <dbReference type="Proteomes" id="UP000694843"/>
    </source>
</evidence>
<reference evidence="4" key="1">
    <citation type="submission" date="2025-08" db="UniProtKB">
        <authorList>
            <consortium name="RefSeq"/>
        </authorList>
    </citation>
    <scope>IDENTIFICATION</scope>
    <source>
        <tissue evidence="4">Whole organism</tissue>
    </source>
</reference>
<gene>
    <name evidence="4" type="primary">LOC125179050</name>
</gene>
<dbReference type="Gene3D" id="3.30.470.30">
    <property type="entry name" value="DNA ligase/mRNA capping enzyme"/>
    <property type="match status" value="1"/>
</dbReference>
<keyword evidence="3" id="KW-1185">Reference proteome</keyword>
<dbReference type="InterPro" id="IPR012310">
    <property type="entry name" value="DNA_ligase_ATP-dep_cent"/>
</dbReference>
<dbReference type="PROSITE" id="PS00333">
    <property type="entry name" value="DNA_LIGASE_A2"/>
    <property type="match status" value="1"/>
</dbReference>
<evidence type="ECO:0000256" key="1">
    <source>
        <dbReference type="ARBA" id="ARBA00022598"/>
    </source>
</evidence>
<dbReference type="GO" id="GO:0003677">
    <property type="term" value="F:DNA binding"/>
    <property type="evidence" value="ECO:0007669"/>
    <property type="project" value="InterPro"/>
</dbReference>
<sequence length="145" mass="15210">EEVVSVLNAAILARQEGVVLKDPDGPYTPAARTAGWIKLKPDVSPLLSARLLSLTVTVLSSAVTDGGRVTKVVPVCWVGSGFTDDTLASLPRLLAPARSPTRPPEVGEWRGDKPAVWFSPAASVVLQVRATEVSPLAAHSVAHSL</sequence>
<evidence type="ECO:0000313" key="4">
    <source>
        <dbReference type="RefSeq" id="XP_047740106.1"/>
    </source>
</evidence>
<dbReference type="InterPro" id="IPR012309">
    <property type="entry name" value="DNA_ligase_ATP-dep_C"/>
</dbReference>
<dbReference type="Gene3D" id="2.40.50.140">
    <property type="entry name" value="Nucleic acid-binding proteins"/>
    <property type="match status" value="1"/>
</dbReference>
<dbReference type="InterPro" id="IPR029710">
    <property type="entry name" value="LIG4"/>
</dbReference>
<dbReference type="GO" id="GO:0032807">
    <property type="term" value="C:DNA ligase IV complex"/>
    <property type="evidence" value="ECO:0007669"/>
    <property type="project" value="TreeGrafter"/>
</dbReference>
<dbReference type="RefSeq" id="XP_047740106.1">
    <property type="nucleotide sequence ID" value="XM_047884150.1"/>
</dbReference>
<dbReference type="PROSITE" id="PS50160">
    <property type="entry name" value="DNA_LIGASE_A3"/>
    <property type="match status" value="1"/>
</dbReference>
<evidence type="ECO:0000259" key="2">
    <source>
        <dbReference type="PROSITE" id="PS50160"/>
    </source>
</evidence>
<dbReference type="GO" id="GO:0006297">
    <property type="term" value="P:nucleotide-excision repair, DNA gap filling"/>
    <property type="evidence" value="ECO:0007669"/>
    <property type="project" value="TreeGrafter"/>
</dbReference>
<dbReference type="GO" id="GO:0005524">
    <property type="term" value="F:ATP binding"/>
    <property type="evidence" value="ECO:0007669"/>
    <property type="project" value="InterPro"/>
</dbReference>
<accession>A0A979FUK8</accession>
<dbReference type="PANTHER" id="PTHR45997:SF1">
    <property type="entry name" value="DNA LIGASE 4"/>
    <property type="match status" value="1"/>
</dbReference>
<dbReference type="GO" id="GO:0006303">
    <property type="term" value="P:double-strand break repair via nonhomologous end joining"/>
    <property type="evidence" value="ECO:0007669"/>
    <property type="project" value="TreeGrafter"/>
</dbReference>
<feature type="non-terminal residue" evidence="4">
    <location>
        <position position="1"/>
    </location>
</feature>
<dbReference type="SUPFAM" id="SSF50249">
    <property type="entry name" value="Nucleic acid-binding proteins"/>
    <property type="match status" value="1"/>
</dbReference>
<proteinExistence type="predicted"/>
<dbReference type="AlphaFoldDB" id="A0A979FUK8"/>
<dbReference type="SUPFAM" id="SSF56091">
    <property type="entry name" value="DNA ligase/mRNA capping enzyme, catalytic domain"/>
    <property type="match status" value="1"/>
</dbReference>
<feature type="non-terminal residue" evidence="4">
    <location>
        <position position="145"/>
    </location>
</feature>